<name>A0A2C7AAZ5_9PROT</name>
<comment type="caution">
    <text evidence="1">The sequence shown here is derived from an EMBL/GenBank/DDBJ whole genome shotgun (WGS) entry which is preliminary data.</text>
</comment>
<accession>A0A2C7AAZ5</accession>
<gene>
    <name evidence="1" type="ORF">CR162_16915</name>
</gene>
<dbReference type="OrthoDB" id="9961820at2"/>
<dbReference type="AlphaFoldDB" id="A0A2C7AAZ5"/>
<keyword evidence="2" id="KW-1185">Reference proteome</keyword>
<reference evidence="1 2" key="1">
    <citation type="submission" date="2017-10" db="EMBL/GenBank/DDBJ databases">
        <authorList>
            <person name="Banno H."/>
            <person name="Chua N.-H."/>
        </authorList>
    </citation>
    <scope>NUCLEOTIDE SEQUENCE [LARGE SCALE GENOMIC DNA]</scope>
    <source>
        <strain evidence="1 2">YW11</strain>
    </source>
</reference>
<evidence type="ECO:0000313" key="1">
    <source>
        <dbReference type="EMBL" id="PHK93797.1"/>
    </source>
</evidence>
<organism evidence="1 2">
    <name type="scientific">Teichococcus rhizosphaerae</name>
    <dbReference type="NCBI Taxonomy" id="1335062"/>
    <lineage>
        <taxon>Bacteria</taxon>
        <taxon>Pseudomonadati</taxon>
        <taxon>Pseudomonadota</taxon>
        <taxon>Alphaproteobacteria</taxon>
        <taxon>Acetobacterales</taxon>
        <taxon>Roseomonadaceae</taxon>
        <taxon>Roseomonas</taxon>
    </lineage>
</organism>
<evidence type="ECO:0000313" key="2">
    <source>
        <dbReference type="Proteomes" id="UP000223527"/>
    </source>
</evidence>
<dbReference type="EMBL" id="PDNU01000036">
    <property type="protein sequence ID" value="PHK93797.1"/>
    <property type="molecule type" value="Genomic_DNA"/>
</dbReference>
<proteinExistence type="predicted"/>
<dbReference type="Proteomes" id="UP000223527">
    <property type="component" value="Unassembled WGS sequence"/>
</dbReference>
<sequence>MKARLFARLCWLRLLLAIGEWRVRRMAQAMERAHGLPAGWLILPGNAQRFAEWERQRQVWRRSTYRLS</sequence>
<protein>
    <submittedName>
        <fullName evidence="1">Uncharacterized protein</fullName>
    </submittedName>
</protein>
<dbReference type="RefSeq" id="WP_099096711.1">
    <property type="nucleotide sequence ID" value="NZ_PDNU01000036.1"/>
</dbReference>